<dbReference type="Proteomes" id="UP000003688">
    <property type="component" value="Unassembled WGS sequence"/>
</dbReference>
<reference evidence="1 2" key="1">
    <citation type="journal article" date="2011" name="J. Bacteriol.">
        <title>Genome sequence of 'Pedosphaera parvula' Ellin514, an aerobic Verrucomicrobial isolate from pasture soil.</title>
        <authorList>
            <person name="Kant R."/>
            <person name="van Passel M.W."/>
            <person name="Sangwan P."/>
            <person name="Palva A."/>
            <person name="Lucas S."/>
            <person name="Copeland A."/>
            <person name="Lapidus A."/>
            <person name="Glavina Del Rio T."/>
            <person name="Dalin E."/>
            <person name="Tice H."/>
            <person name="Bruce D."/>
            <person name="Goodwin L."/>
            <person name="Pitluck S."/>
            <person name="Chertkov O."/>
            <person name="Larimer F.W."/>
            <person name="Land M.L."/>
            <person name="Hauser L."/>
            <person name="Brettin T.S."/>
            <person name="Detter J.C."/>
            <person name="Han S."/>
            <person name="de Vos W.M."/>
            <person name="Janssen P.H."/>
            <person name="Smidt H."/>
        </authorList>
    </citation>
    <scope>NUCLEOTIDE SEQUENCE [LARGE SCALE GENOMIC DNA]</scope>
    <source>
        <strain evidence="1 2">Ellin514</strain>
    </source>
</reference>
<dbReference type="AlphaFoldDB" id="B9XDG2"/>
<evidence type="ECO:0000313" key="1">
    <source>
        <dbReference type="EMBL" id="EEF62108.1"/>
    </source>
</evidence>
<gene>
    <name evidence="1" type="ORF">Cflav_PD6383</name>
</gene>
<sequence length="34" mass="3882">MQVLAPAINYRVGNALRRFRDLPRAPIQFIVLTA</sequence>
<organism evidence="1 2">
    <name type="scientific">Pedosphaera parvula (strain Ellin514)</name>
    <dbReference type="NCBI Taxonomy" id="320771"/>
    <lineage>
        <taxon>Bacteria</taxon>
        <taxon>Pseudomonadati</taxon>
        <taxon>Verrucomicrobiota</taxon>
        <taxon>Pedosphaerae</taxon>
        <taxon>Pedosphaerales</taxon>
        <taxon>Pedosphaeraceae</taxon>
        <taxon>Pedosphaera</taxon>
    </lineage>
</organism>
<evidence type="ECO:0000313" key="2">
    <source>
        <dbReference type="Proteomes" id="UP000003688"/>
    </source>
</evidence>
<name>B9XDG2_PEDPL</name>
<dbReference type="EMBL" id="ABOX02000006">
    <property type="protein sequence ID" value="EEF62108.1"/>
    <property type="molecule type" value="Genomic_DNA"/>
</dbReference>
<protein>
    <submittedName>
        <fullName evidence="1">Uncharacterized protein</fullName>
    </submittedName>
</protein>
<accession>B9XDG2</accession>
<proteinExistence type="predicted"/>
<keyword evidence="2" id="KW-1185">Reference proteome</keyword>
<comment type="caution">
    <text evidence="1">The sequence shown here is derived from an EMBL/GenBank/DDBJ whole genome shotgun (WGS) entry which is preliminary data.</text>
</comment>